<dbReference type="STRING" id="1416779.SAMN05444409_1428"/>
<evidence type="ECO:0000313" key="1">
    <source>
        <dbReference type="EMBL" id="SIN97737.1"/>
    </source>
</evidence>
<dbReference type="EMBL" id="FSRK01000001">
    <property type="protein sequence ID" value="SIN97737.1"/>
    <property type="molecule type" value="Genomic_DNA"/>
</dbReference>
<evidence type="ECO:0000313" key="2">
    <source>
        <dbReference type="Proteomes" id="UP000185207"/>
    </source>
</evidence>
<gene>
    <name evidence="1" type="ORF">SAMN05444409_1428</name>
</gene>
<name>A0A1N6FR67_9FLAO</name>
<proteinExistence type="predicted"/>
<keyword evidence="2" id="KW-1185">Reference proteome</keyword>
<organism evidence="1 2">
    <name type="scientific">Epilithonimonas zeae</name>
    <dbReference type="NCBI Taxonomy" id="1416779"/>
    <lineage>
        <taxon>Bacteria</taxon>
        <taxon>Pseudomonadati</taxon>
        <taxon>Bacteroidota</taxon>
        <taxon>Flavobacteriia</taxon>
        <taxon>Flavobacteriales</taxon>
        <taxon>Weeksellaceae</taxon>
        <taxon>Chryseobacterium group</taxon>
        <taxon>Epilithonimonas</taxon>
    </lineage>
</organism>
<dbReference type="Proteomes" id="UP000185207">
    <property type="component" value="Unassembled WGS sequence"/>
</dbReference>
<dbReference type="RefSeq" id="WP_047439797.1">
    <property type="nucleotide sequence ID" value="NZ_FSRK01000001.1"/>
</dbReference>
<dbReference type="AlphaFoldDB" id="A0A1N6FR67"/>
<protein>
    <submittedName>
        <fullName evidence="1">Uncharacterized protein</fullName>
    </submittedName>
</protein>
<sequence length="75" mass="8697">MSILSQKTEYKALAIIGRIIKEFENLHLLNMTKIDDEDLTKARNLLETIIQSNGYKVNYNGNSKKSILKNNYNKH</sequence>
<reference evidence="2" key="1">
    <citation type="submission" date="2016-11" db="EMBL/GenBank/DDBJ databases">
        <authorList>
            <person name="Varghese N."/>
            <person name="Submissions S."/>
        </authorList>
    </citation>
    <scope>NUCLEOTIDE SEQUENCE [LARGE SCALE GENOMIC DNA]</scope>
    <source>
        <strain evidence="2">DSM 27623</strain>
    </source>
</reference>
<accession>A0A1N6FR67</accession>
<dbReference type="OrthoDB" id="770429at2"/>